<evidence type="ECO:0000256" key="4">
    <source>
        <dbReference type="ARBA" id="ARBA00023315"/>
    </source>
</evidence>
<evidence type="ECO:0000256" key="3">
    <source>
        <dbReference type="ARBA" id="ARBA00022737"/>
    </source>
</evidence>
<evidence type="ECO:0000313" key="5">
    <source>
        <dbReference type="EMBL" id="MBP0439183.1"/>
    </source>
</evidence>
<dbReference type="CDD" id="cd03349">
    <property type="entry name" value="LbH_XAT"/>
    <property type="match status" value="1"/>
</dbReference>
<comment type="caution">
    <text evidence="5">The sequence shown here is derived from an EMBL/GenBank/DDBJ whole genome shotgun (WGS) entry which is preliminary data.</text>
</comment>
<dbReference type="SUPFAM" id="SSF51161">
    <property type="entry name" value="Trimeric LpxA-like enzymes"/>
    <property type="match status" value="1"/>
</dbReference>
<gene>
    <name evidence="5" type="ORF">J5Y06_11030</name>
</gene>
<evidence type="ECO:0000256" key="1">
    <source>
        <dbReference type="ARBA" id="ARBA00007274"/>
    </source>
</evidence>
<keyword evidence="4" id="KW-0012">Acyltransferase</keyword>
<accession>A0A8J7R1T6</accession>
<dbReference type="InterPro" id="IPR011004">
    <property type="entry name" value="Trimer_LpxA-like_sf"/>
</dbReference>
<dbReference type="Proteomes" id="UP000666240">
    <property type="component" value="Unassembled WGS sequence"/>
</dbReference>
<dbReference type="InterPro" id="IPR050179">
    <property type="entry name" value="Trans_hexapeptide_repeat"/>
</dbReference>
<reference evidence="5" key="1">
    <citation type="submission" date="2021-03" db="EMBL/GenBank/DDBJ databases">
        <title>Genome sequencing and assembly of Tianweitania sediminis.</title>
        <authorList>
            <person name="Chhetri G."/>
        </authorList>
    </citation>
    <scope>NUCLEOTIDE SEQUENCE</scope>
    <source>
        <strain evidence="5">Z8</strain>
    </source>
</reference>
<sequence length="211" mass="23571">MPQQPDDLRFIPDEPRFHQSVELKGCKLGRHVVIAERVILRDVQVGDYSYFERHSEAAHASIGKFCSIASNVRINALAHPIERITSHKISYRPNEFFRFLGVDQAVREARAAAHVTIGHDVWIGHGAVILPGLTVGSGAVIGANAVVTRPVEPYTIVAGNPARVIRPRFEPEIADRLGRLGWWDWPKEKLFEAIPDMQALSPADFLAKWEA</sequence>
<dbReference type="PANTHER" id="PTHR43300:SF11">
    <property type="entry name" value="ACETYLTRANSFERASE RV3034C-RELATED"/>
    <property type="match status" value="1"/>
</dbReference>
<keyword evidence="3" id="KW-0677">Repeat</keyword>
<dbReference type="Gene3D" id="2.160.10.10">
    <property type="entry name" value="Hexapeptide repeat proteins"/>
    <property type="match status" value="1"/>
</dbReference>
<comment type="similarity">
    <text evidence="1">Belongs to the transferase hexapeptide repeat family.</text>
</comment>
<dbReference type="EMBL" id="JAGIYY010000003">
    <property type="protein sequence ID" value="MBP0439183.1"/>
    <property type="molecule type" value="Genomic_DNA"/>
</dbReference>
<dbReference type="AlphaFoldDB" id="A0A8J7R1T6"/>
<proteinExistence type="inferred from homology"/>
<dbReference type="InterPro" id="IPR018357">
    <property type="entry name" value="Hexapep_transf_CS"/>
</dbReference>
<dbReference type="PANTHER" id="PTHR43300">
    <property type="entry name" value="ACETYLTRANSFERASE"/>
    <property type="match status" value="1"/>
</dbReference>
<evidence type="ECO:0000256" key="2">
    <source>
        <dbReference type="ARBA" id="ARBA00022679"/>
    </source>
</evidence>
<protein>
    <submittedName>
        <fullName evidence="5">Antibiotic acetyltransferase</fullName>
    </submittedName>
</protein>
<dbReference type="InterPro" id="IPR001451">
    <property type="entry name" value="Hexapep"/>
</dbReference>
<name>A0A8J7R1T6_9HYPH</name>
<dbReference type="InterPro" id="IPR017694">
    <property type="entry name" value="Phosphonate_tfrase_rpt"/>
</dbReference>
<organism evidence="5 6">
    <name type="scientific">Tianweitania sediminis</name>
    <dbReference type="NCBI Taxonomy" id="1502156"/>
    <lineage>
        <taxon>Bacteria</taxon>
        <taxon>Pseudomonadati</taxon>
        <taxon>Pseudomonadota</taxon>
        <taxon>Alphaproteobacteria</taxon>
        <taxon>Hyphomicrobiales</taxon>
        <taxon>Phyllobacteriaceae</taxon>
        <taxon>Tianweitania</taxon>
    </lineage>
</organism>
<keyword evidence="6" id="KW-1185">Reference proteome</keyword>
<evidence type="ECO:0000313" key="6">
    <source>
        <dbReference type="Proteomes" id="UP000666240"/>
    </source>
</evidence>
<dbReference type="RefSeq" id="WP_209335221.1">
    <property type="nucleotide sequence ID" value="NZ_JAGIYY010000003.1"/>
</dbReference>
<dbReference type="GO" id="GO:0016746">
    <property type="term" value="F:acyltransferase activity"/>
    <property type="evidence" value="ECO:0007669"/>
    <property type="project" value="UniProtKB-KW"/>
</dbReference>
<dbReference type="PROSITE" id="PS00101">
    <property type="entry name" value="HEXAPEP_TRANSFERASES"/>
    <property type="match status" value="1"/>
</dbReference>
<keyword evidence="2" id="KW-0808">Transferase</keyword>
<dbReference type="NCBIfam" id="TIGR03308">
    <property type="entry name" value="phn_thr-fam"/>
    <property type="match status" value="1"/>
</dbReference>
<dbReference type="Pfam" id="PF00132">
    <property type="entry name" value="Hexapep"/>
    <property type="match status" value="1"/>
</dbReference>